<comment type="caution">
    <text evidence="6">The sequence shown here is derived from an EMBL/GenBank/DDBJ whole genome shotgun (WGS) entry which is preliminary data.</text>
</comment>
<feature type="domain" description="Aminotransferase class I/classII large" evidence="5">
    <location>
        <begin position="5"/>
        <end position="93"/>
    </location>
</feature>
<dbReference type="GO" id="GO:0005737">
    <property type="term" value="C:cytoplasm"/>
    <property type="evidence" value="ECO:0007669"/>
    <property type="project" value="TreeGrafter"/>
</dbReference>
<evidence type="ECO:0000313" key="6">
    <source>
        <dbReference type="EMBL" id="MPN08793.1"/>
    </source>
</evidence>
<evidence type="ECO:0000256" key="2">
    <source>
        <dbReference type="ARBA" id="ARBA00022576"/>
    </source>
</evidence>
<protein>
    <submittedName>
        <fullName evidence="6">Methionine aminotransferase</fullName>
        <ecNumber evidence="6">2.6.1.88</ecNumber>
    </submittedName>
</protein>
<dbReference type="SUPFAM" id="SSF53383">
    <property type="entry name" value="PLP-dependent transferases"/>
    <property type="match status" value="1"/>
</dbReference>
<dbReference type="GO" id="GO:0016212">
    <property type="term" value="F:kynurenine-oxoglutarate transaminase activity"/>
    <property type="evidence" value="ECO:0007669"/>
    <property type="project" value="TreeGrafter"/>
</dbReference>
<comment type="cofactor">
    <cofactor evidence="1">
        <name>pyridoxal 5'-phosphate</name>
        <dbReference type="ChEBI" id="CHEBI:597326"/>
    </cofactor>
</comment>
<dbReference type="Gene3D" id="3.90.1150.10">
    <property type="entry name" value="Aspartate Aminotransferase, domain 1"/>
    <property type="match status" value="1"/>
</dbReference>
<dbReference type="EC" id="2.6.1.88" evidence="6"/>
<dbReference type="PANTHER" id="PTHR43807:SF20">
    <property type="entry name" value="FI04487P"/>
    <property type="match status" value="1"/>
</dbReference>
<evidence type="ECO:0000256" key="3">
    <source>
        <dbReference type="ARBA" id="ARBA00022679"/>
    </source>
</evidence>
<dbReference type="InterPro" id="IPR051326">
    <property type="entry name" value="Kynurenine-oxoglutarate_AT"/>
</dbReference>
<keyword evidence="2 6" id="KW-0032">Aminotransferase</keyword>
<evidence type="ECO:0000256" key="1">
    <source>
        <dbReference type="ARBA" id="ARBA00001933"/>
    </source>
</evidence>
<evidence type="ECO:0000259" key="5">
    <source>
        <dbReference type="Pfam" id="PF00155"/>
    </source>
</evidence>
<organism evidence="6">
    <name type="scientific">bioreactor metagenome</name>
    <dbReference type="NCBI Taxonomy" id="1076179"/>
    <lineage>
        <taxon>unclassified sequences</taxon>
        <taxon>metagenomes</taxon>
        <taxon>ecological metagenomes</taxon>
    </lineage>
</organism>
<dbReference type="Pfam" id="PF00155">
    <property type="entry name" value="Aminotran_1_2"/>
    <property type="match status" value="1"/>
</dbReference>
<sequence>MPDSYYAELRQLYTRKREVFLGLLRQTGLPFTEPQGAYYVMVDISSLGFAHDHAAAEWFVREVGLAGVPGSSFFREPEHRFIRFHFAKKEETLWAAGDRLIKLTDKAWLRQHLPAAQNPH</sequence>
<reference evidence="6" key="1">
    <citation type="submission" date="2019-08" db="EMBL/GenBank/DDBJ databases">
        <authorList>
            <person name="Kucharzyk K."/>
            <person name="Murdoch R.W."/>
            <person name="Higgins S."/>
            <person name="Loffler F."/>
        </authorList>
    </citation>
    <scope>NUCLEOTIDE SEQUENCE</scope>
</reference>
<dbReference type="EMBL" id="VSSQ01054885">
    <property type="protein sequence ID" value="MPN08793.1"/>
    <property type="molecule type" value="Genomic_DNA"/>
</dbReference>
<dbReference type="GO" id="GO:0030170">
    <property type="term" value="F:pyridoxal phosphate binding"/>
    <property type="evidence" value="ECO:0007669"/>
    <property type="project" value="InterPro"/>
</dbReference>
<dbReference type="PANTHER" id="PTHR43807">
    <property type="entry name" value="FI04487P"/>
    <property type="match status" value="1"/>
</dbReference>
<dbReference type="InterPro" id="IPR015422">
    <property type="entry name" value="PyrdxlP-dep_Trfase_small"/>
</dbReference>
<dbReference type="InterPro" id="IPR015424">
    <property type="entry name" value="PyrdxlP-dep_Trfase"/>
</dbReference>
<keyword evidence="4" id="KW-0663">Pyridoxal phosphate</keyword>
<gene>
    <name evidence="6" type="primary">ybdL_6</name>
    <name evidence="6" type="ORF">SDC9_156078</name>
</gene>
<keyword evidence="3 6" id="KW-0808">Transferase</keyword>
<name>A0A645F8I8_9ZZZZ</name>
<evidence type="ECO:0000256" key="4">
    <source>
        <dbReference type="ARBA" id="ARBA00022898"/>
    </source>
</evidence>
<proteinExistence type="predicted"/>
<dbReference type="InterPro" id="IPR004839">
    <property type="entry name" value="Aminotransferase_I/II_large"/>
</dbReference>
<dbReference type="GO" id="GO:0010326">
    <property type="term" value="F:methionine-oxo-acid transaminase activity"/>
    <property type="evidence" value="ECO:0007669"/>
    <property type="project" value="UniProtKB-EC"/>
</dbReference>
<accession>A0A645F8I8</accession>
<dbReference type="AlphaFoldDB" id="A0A645F8I8"/>